<feature type="signal peptide" evidence="1">
    <location>
        <begin position="1"/>
        <end position="16"/>
    </location>
</feature>
<dbReference type="InterPro" id="IPR016186">
    <property type="entry name" value="C-type_lectin-like/link_sf"/>
</dbReference>
<reference evidence="4 5" key="1">
    <citation type="submission" date="2019-10" db="EMBL/GenBank/DDBJ databases">
        <title>Assembly and Annotation for the nematode Trichostrongylus colubriformis.</title>
        <authorList>
            <person name="Martin J."/>
        </authorList>
    </citation>
    <scope>NUCLEOTIDE SEQUENCE [LARGE SCALE GENOMIC DNA]</scope>
    <source>
        <strain evidence="4">G859</strain>
        <tissue evidence="4">Whole worm</tissue>
    </source>
</reference>
<dbReference type="EMBL" id="WIXE01023835">
    <property type="protein sequence ID" value="KAK5966147.1"/>
    <property type="molecule type" value="Genomic_DNA"/>
</dbReference>
<feature type="chain" id="PRO_5044710836" evidence="1">
    <location>
        <begin position="17"/>
        <end position="147"/>
    </location>
</feature>
<dbReference type="InterPro" id="IPR050111">
    <property type="entry name" value="C-type_lectin/snaclec_domain"/>
</dbReference>
<dbReference type="InterPro" id="IPR016187">
    <property type="entry name" value="CTDL_fold"/>
</dbReference>
<keyword evidence="5" id="KW-1185">Reference proteome</keyword>
<keyword evidence="1" id="KW-0732">Signal</keyword>
<organism evidence="4 5">
    <name type="scientific">Trichostrongylus colubriformis</name>
    <name type="common">Black scour worm</name>
    <dbReference type="NCBI Taxonomy" id="6319"/>
    <lineage>
        <taxon>Eukaryota</taxon>
        <taxon>Metazoa</taxon>
        <taxon>Ecdysozoa</taxon>
        <taxon>Nematoda</taxon>
        <taxon>Chromadorea</taxon>
        <taxon>Rhabditida</taxon>
        <taxon>Rhabditina</taxon>
        <taxon>Rhabditomorpha</taxon>
        <taxon>Strongyloidea</taxon>
        <taxon>Trichostrongylidae</taxon>
        <taxon>Trichostrongylus</taxon>
    </lineage>
</organism>
<accession>A0AAN8F251</accession>
<dbReference type="SMART" id="SM00034">
    <property type="entry name" value="CLECT"/>
    <property type="match status" value="1"/>
</dbReference>
<dbReference type="SUPFAM" id="SSF56436">
    <property type="entry name" value="C-type lectin-like"/>
    <property type="match status" value="1"/>
</dbReference>
<dbReference type="EMBL" id="WIXE01017291">
    <property type="protein sequence ID" value="KAK5971861.1"/>
    <property type="molecule type" value="Genomic_DNA"/>
</dbReference>
<protein>
    <submittedName>
        <fullName evidence="4">C-type lectin domain-containing protein</fullName>
    </submittedName>
</protein>
<dbReference type="AlphaFoldDB" id="A0AAN8F251"/>
<evidence type="ECO:0000256" key="1">
    <source>
        <dbReference type="SAM" id="SignalP"/>
    </source>
</evidence>
<comment type="caution">
    <text evidence="4">The sequence shown here is derived from an EMBL/GenBank/DDBJ whole genome shotgun (WGS) entry which is preliminary data.</text>
</comment>
<proteinExistence type="predicted"/>
<dbReference type="Pfam" id="PF00059">
    <property type="entry name" value="Lectin_C"/>
    <property type="match status" value="1"/>
</dbReference>
<dbReference type="InterPro" id="IPR001304">
    <property type="entry name" value="C-type_lectin-like"/>
</dbReference>
<dbReference type="Proteomes" id="UP001331761">
    <property type="component" value="Unassembled WGS sequence"/>
</dbReference>
<dbReference type="PROSITE" id="PS50041">
    <property type="entry name" value="C_TYPE_LECTIN_2"/>
    <property type="match status" value="1"/>
</dbReference>
<feature type="domain" description="C-type lectin" evidence="2">
    <location>
        <begin position="22"/>
        <end position="143"/>
    </location>
</feature>
<evidence type="ECO:0000313" key="4">
    <source>
        <dbReference type="EMBL" id="KAK5971861.1"/>
    </source>
</evidence>
<sequence>MALLLLLAALISATGSNNVENYVIHRKTMTWNQAKEFCERRETFLPVIKSEKENELIYQMAMKAMPGGGLRRLWIGLRRNGCSWTWINGTQATYTKWAANQPDNWRQDGDEDCAHMWFGSGAGSHDRHWNDIVCSRADVYVVCQRYF</sequence>
<name>A0AAN8F251_TRICO</name>
<dbReference type="PANTHER" id="PTHR22803">
    <property type="entry name" value="MANNOSE, PHOSPHOLIPASE, LECTIN RECEPTOR RELATED"/>
    <property type="match status" value="1"/>
</dbReference>
<gene>
    <name evidence="4" type="ORF">GCK32_013738</name>
    <name evidence="3" type="ORF">GCK32_013852</name>
</gene>
<evidence type="ECO:0000313" key="3">
    <source>
        <dbReference type="EMBL" id="KAK5966147.1"/>
    </source>
</evidence>
<dbReference type="Gene3D" id="3.10.100.10">
    <property type="entry name" value="Mannose-Binding Protein A, subunit A"/>
    <property type="match status" value="1"/>
</dbReference>
<evidence type="ECO:0000313" key="5">
    <source>
        <dbReference type="Proteomes" id="UP001331761"/>
    </source>
</evidence>
<evidence type="ECO:0000259" key="2">
    <source>
        <dbReference type="PROSITE" id="PS50041"/>
    </source>
</evidence>